<keyword evidence="7" id="KW-1133">Transmembrane helix</keyword>
<dbReference type="EMBL" id="RQHV01000045">
    <property type="protein sequence ID" value="TGN10227.1"/>
    <property type="molecule type" value="Genomic_DNA"/>
</dbReference>
<dbReference type="Proteomes" id="UP000298264">
    <property type="component" value="Unassembled WGS sequence"/>
</dbReference>
<feature type="transmembrane region" description="Helical" evidence="7">
    <location>
        <begin position="348"/>
        <end position="370"/>
    </location>
</feature>
<evidence type="ECO:0000256" key="5">
    <source>
        <dbReference type="ARBA" id="ARBA00022777"/>
    </source>
</evidence>
<keyword evidence="12" id="KW-1185">Reference proteome</keyword>
<evidence type="ECO:0000256" key="3">
    <source>
        <dbReference type="ARBA" id="ARBA00022553"/>
    </source>
</evidence>
<reference evidence="11" key="1">
    <citation type="journal article" date="2019" name="PLoS Negl. Trop. Dis.">
        <title>Revisiting the worldwide diversity of Leptospira species in the environment.</title>
        <authorList>
            <person name="Vincent A.T."/>
            <person name="Schiettekatte O."/>
            <person name="Bourhy P."/>
            <person name="Veyrier F.J."/>
            <person name="Picardeau M."/>
        </authorList>
    </citation>
    <scope>NUCLEOTIDE SEQUENCE [LARGE SCALE GENOMIC DNA]</scope>
    <source>
        <strain evidence="11">201400974</strain>
    </source>
</reference>
<feature type="transmembrane region" description="Helical" evidence="7">
    <location>
        <begin position="376"/>
        <end position="398"/>
    </location>
</feature>
<dbReference type="Gene3D" id="3.30.565.10">
    <property type="entry name" value="Histidine kinase-like ATPase, C-terminal domain"/>
    <property type="match status" value="1"/>
</dbReference>
<dbReference type="PANTHER" id="PTHR43047">
    <property type="entry name" value="TWO-COMPONENT HISTIDINE PROTEIN KINASE"/>
    <property type="match status" value="1"/>
</dbReference>
<proteinExistence type="predicted"/>
<dbReference type="SUPFAM" id="SSF47384">
    <property type="entry name" value="Homodimeric domain of signal transducing histidine kinase"/>
    <property type="match status" value="1"/>
</dbReference>
<dbReference type="OrthoDB" id="9815750at2"/>
<dbReference type="Pfam" id="PF02518">
    <property type="entry name" value="HATPase_c"/>
    <property type="match status" value="1"/>
</dbReference>
<evidence type="ECO:0000256" key="6">
    <source>
        <dbReference type="PROSITE-ProRule" id="PRU00169"/>
    </source>
</evidence>
<dbReference type="PROSITE" id="PS50109">
    <property type="entry name" value="HIS_KIN"/>
    <property type="match status" value="1"/>
</dbReference>
<keyword evidence="7" id="KW-0472">Membrane</keyword>
<feature type="modified residue" description="4-aspartylphosphate" evidence="6">
    <location>
        <position position="712"/>
    </location>
</feature>
<dbReference type="SUPFAM" id="SSF55874">
    <property type="entry name" value="ATPase domain of HSP90 chaperone/DNA topoisomerase II/histidine kinase"/>
    <property type="match status" value="1"/>
</dbReference>
<dbReference type="InterPro" id="IPR003661">
    <property type="entry name" value="HisK_dim/P_dom"/>
</dbReference>
<feature type="transmembrane region" description="Helical" evidence="7">
    <location>
        <begin position="324"/>
        <end position="341"/>
    </location>
</feature>
<feature type="signal peptide" evidence="8">
    <location>
        <begin position="1"/>
        <end position="25"/>
    </location>
</feature>
<evidence type="ECO:0000313" key="11">
    <source>
        <dbReference type="EMBL" id="TGN10227.1"/>
    </source>
</evidence>
<keyword evidence="7" id="KW-0812">Transmembrane</keyword>
<dbReference type="SMART" id="SM00388">
    <property type="entry name" value="HisKA"/>
    <property type="match status" value="1"/>
</dbReference>
<dbReference type="InterPro" id="IPR036890">
    <property type="entry name" value="HATPase_C_sf"/>
</dbReference>
<sequence length="795" mass="91330">MQKIKTGIAFLLLLFFFGCSETANQSESKKGILDLTDFDIHTKTTPLIGEWEFYWNEFLDPSQKSSNLKYVFPRPWNQMEADGKPLSRKGFATYRLNVILSGPADDLVLQVPLLHTAYRLYVDGELVHENGKASPDPNIHKPSYKTQILSIKPKSNRFQIQLNISNYSHRICGMKEIIHLGTFRQINKEYQRKELLTLLGVSWLAFLGAFNICLYYLRRDLKRSLYLGLFCFAVMLPIVTLRDTRILFNLFSDEYCYLIIRLSFVCLPLNLYLGGTVLYSVVADKRFKKTFIVFTYITGIYAFLMLALPDYYLTLVSIPFETGANSMIVCSILYLLFLAFKGHTEVRIYLISFFFAGIIIVHESLFYYNYANKRDWLFFLGLSFFLLPLTSLMFYLVMDAFRKEESAMRELLKSKEDLELRVKDRTGELENANRWKTNLISLLSHDLQSPLVGLKFLLHNIQSKVSPKKEDDVDKLIQMGIGGVDNSIQLIRHLLSISRFDSDSVRLRYEFFSSDDLLEYVNKEVALSSSSKNINIILEDHHPSFIFADKTLLGEVICNLINNSIKFSNANSDLYLIHKREDFKDKFYVIDFGMGMTEDQIRIFNTEGADLQKKAGTLGEVGTGFGLSLSRSILQAHNGSISIVPGRKQGSEFLIQIPVGEKIILIVENSDLYRKECAEEFRKYNWLVIESANGSEALSHLKQFTPHLLLTDVEMPVLGGIELVHEWAAMAEGMNLPILMMSSSAPLFSDKEFLKKEGIDHWVLERFSKLVPVPELVKKMIECLESYRQSKTFLK</sequence>
<evidence type="ECO:0000259" key="10">
    <source>
        <dbReference type="PROSITE" id="PS50110"/>
    </source>
</evidence>
<dbReference type="CDD" id="cd00156">
    <property type="entry name" value="REC"/>
    <property type="match status" value="1"/>
</dbReference>
<feature type="transmembrane region" description="Helical" evidence="7">
    <location>
        <begin position="195"/>
        <end position="217"/>
    </location>
</feature>
<accession>A0A4R9LN94</accession>
<dbReference type="PRINTS" id="PR00344">
    <property type="entry name" value="BCTRLSENSOR"/>
</dbReference>
<gene>
    <name evidence="11" type="ORF">EHS11_10095</name>
</gene>
<comment type="catalytic activity">
    <reaction evidence="1">
        <text>ATP + protein L-histidine = ADP + protein N-phospho-L-histidine.</text>
        <dbReference type="EC" id="2.7.13.3"/>
    </reaction>
</comment>
<keyword evidence="4" id="KW-0808">Transferase</keyword>
<evidence type="ECO:0000256" key="1">
    <source>
        <dbReference type="ARBA" id="ARBA00000085"/>
    </source>
</evidence>
<evidence type="ECO:0000256" key="2">
    <source>
        <dbReference type="ARBA" id="ARBA00012438"/>
    </source>
</evidence>
<dbReference type="CDD" id="cd00082">
    <property type="entry name" value="HisKA"/>
    <property type="match status" value="1"/>
</dbReference>
<evidence type="ECO:0000259" key="9">
    <source>
        <dbReference type="PROSITE" id="PS50109"/>
    </source>
</evidence>
<feature type="chain" id="PRO_5020964714" description="histidine kinase" evidence="8">
    <location>
        <begin position="26"/>
        <end position="795"/>
    </location>
</feature>
<feature type="transmembrane region" description="Helical" evidence="7">
    <location>
        <begin position="224"/>
        <end position="242"/>
    </location>
</feature>
<dbReference type="Pfam" id="PF00072">
    <property type="entry name" value="Response_reg"/>
    <property type="match status" value="1"/>
</dbReference>
<dbReference type="PROSITE" id="PS50110">
    <property type="entry name" value="RESPONSE_REGULATORY"/>
    <property type="match status" value="1"/>
</dbReference>
<dbReference type="Gene3D" id="1.10.287.130">
    <property type="match status" value="1"/>
</dbReference>
<dbReference type="InterPro" id="IPR003594">
    <property type="entry name" value="HATPase_dom"/>
</dbReference>
<dbReference type="InterPro" id="IPR005467">
    <property type="entry name" value="His_kinase_dom"/>
</dbReference>
<evidence type="ECO:0000256" key="7">
    <source>
        <dbReference type="SAM" id="Phobius"/>
    </source>
</evidence>
<dbReference type="InterPro" id="IPR011006">
    <property type="entry name" value="CheY-like_superfamily"/>
</dbReference>
<dbReference type="InterPro" id="IPR004358">
    <property type="entry name" value="Sig_transdc_His_kin-like_C"/>
</dbReference>
<protein>
    <recommendedName>
        <fullName evidence="2">histidine kinase</fullName>
        <ecNumber evidence="2">2.7.13.3</ecNumber>
    </recommendedName>
</protein>
<dbReference type="Gene3D" id="3.40.50.2300">
    <property type="match status" value="1"/>
</dbReference>
<feature type="domain" description="Histidine kinase" evidence="9">
    <location>
        <begin position="442"/>
        <end position="661"/>
    </location>
</feature>
<evidence type="ECO:0000256" key="8">
    <source>
        <dbReference type="SAM" id="SignalP"/>
    </source>
</evidence>
<keyword evidence="8" id="KW-0732">Signal</keyword>
<dbReference type="SMART" id="SM00448">
    <property type="entry name" value="REC"/>
    <property type="match status" value="1"/>
</dbReference>
<comment type="caution">
    <text evidence="11">The sequence shown here is derived from an EMBL/GenBank/DDBJ whole genome shotgun (WGS) entry which is preliminary data.</text>
</comment>
<dbReference type="EC" id="2.7.13.3" evidence="2"/>
<feature type="domain" description="Response regulatory" evidence="10">
    <location>
        <begin position="663"/>
        <end position="780"/>
    </location>
</feature>
<dbReference type="SUPFAM" id="SSF52172">
    <property type="entry name" value="CheY-like"/>
    <property type="match status" value="1"/>
</dbReference>
<feature type="transmembrane region" description="Helical" evidence="7">
    <location>
        <begin position="291"/>
        <end position="312"/>
    </location>
</feature>
<dbReference type="GO" id="GO:0005886">
    <property type="term" value="C:plasma membrane"/>
    <property type="evidence" value="ECO:0007669"/>
    <property type="project" value="TreeGrafter"/>
</dbReference>
<dbReference type="SMART" id="SM00387">
    <property type="entry name" value="HATPase_c"/>
    <property type="match status" value="1"/>
</dbReference>
<keyword evidence="3 6" id="KW-0597">Phosphoprotein</keyword>
<name>A0A4R9LN94_9LEPT</name>
<evidence type="ECO:0000256" key="4">
    <source>
        <dbReference type="ARBA" id="ARBA00022679"/>
    </source>
</evidence>
<dbReference type="PROSITE" id="PS51257">
    <property type="entry name" value="PROKAR_LIPOPROTEIN"/>
    <property type="match status" value="1"/>
</dbReference>
<keyword evidence="5" id="KW-0418">Kinase</keyword>
<dbReference type="PANTHER" id="PTHR43047:SF72">
    <property type="entry name" value="OSMOSENSING HISTIDINE PROTEIN KINASE SLN1"/>
    <property type="match status" value="1"/>
</dbReference>
<evidence type="ECO:0000313" key="12">
    <source>
        <dbReference type="Proteomes" id="UP000298264"/>
    </source>
</evidence>
<organism evidence="11 12">
    <name type="scientific">Leptospira ilyithenensis</name>
    <dbReference type="NCBI Taxonomy" id="2484901"/>
    <lineage>
        <taxon>Bacteria</taxon>
        <taxon>Pseudomonadati</taxon>
        <taxon>Spirochaetota</taxon>
        <taxon>Spirochaetia</taxon>
        <taxon>Leptospirales</taxon>
        <taxon>Leptospiraceae</taxon>
        <taxon>Leptospira</taxon>
    </lineage>
</organism>
<dbReference type="GO" id="GO:0000155">
    <property type="term" value="F:phosphorelay sensor kinase activity"/>
    <property type="evidence" value="ECO:0007669"/>
    <property type="project" value="InterPro"/>
</dbReference>
<dbReference type="InterPro" id="IPR001789">
    <property type="entry name" value="Sig_transdc_resp-reg_receiver"/>
</dbReference>
<dbReference type="InterPro" id="IPR036097">
    <property type="entry name" value="HisK_dim/P_sf"/>
</dbReference>
<dbReference type="AlphaFoldDB" id="A0A4R9LN94"/>
<dbReference type="GO" id="GO:0009927">
    <property type="term" value="F:histidine phosphotransfer kinase activity"/>
    <property type="evidence" value="ECO:0007669"/>
    <property type="project" value="TreeGrafter"/>
</dbReference>
<feature type="transmembrane region" description="Helical" evidence="7">
    <location>
        <begin position="258"/>
        <end position="279"/>
    </location>
</feature>
<dbReference type="RefSeq" id="WP_135764289.1">
    <property type="nucleotide sequence ID" value="NZ_RQHV01000045.1"/>
</dbReference>